<accession>A0AA36I792</accession>
<dbReference type="AlphaFoldDB" id="A0AA36I792"/>
<gene>
    <name evidence="2" type="ORF">EVOR1521_LOCUS9797</name>
</gene>
<reference evidence="2" key="1">
    <citation type="submission" date="2023-08" db="EMBL/GenBank/DDBJ databases">
        <authorList>
            <person name="Chen Y."/>
            <person name="Shah S."/>
            <person name="Dougan E. K."/>
            <person name="Thang M."/>
            <person name="Chan C."/>
        </authorList>
    </citation>
    <scope>NUCLEOTIDE SEQUENCE</scope>
</reference>
<feature type="region of interest" description="Disordered" evidence="1">
    <location>
        <begin position="108"/>
        <end position="199"/>
    </location>
</feature>
<keyword evidence="3" id="KW-1185">Reference proteome</keyword>
<evidence type="ECO:0000313" key="3">
    <source>
        <dbReference type="Proteomes" id="UP001178507"/>
    </source>
</evidence>
<comment type="caution">
    <text evidence="2">The sequence shown here is derived from an EMBL/GenBank/DDBJ whole genome shotgun (WGS) entry which is preliminary data.</text>
</comment>
<dbReference type="EMBL" id="CAUJNA010000902">
    <property type="protein sequence ID" value="CAJ1382423.1"/>
    <property type="molecule type" value="Genomic_DNA"/>
</dbReference>
<dbReference type="Proteomes" id="UP001178507">
    <property type="component" value="Unassembled WGS sequence"/>
</dbReference>
<feature type="compositionally biased region" description="Polar residues" evidence="1">
    <location>
        <begin position="144"/>
        <end position="168"/>
    </location>
</feature>
<name>A0AA36I792_9DINO</name>
<proteinExistence type="predicted"/>
<feature type="region of interest" description="Disordered" evidence="1">
    <location>
        <begin position="1"/>
        <end position="81"/>
    </location>
</feature>
<evidence type="ECO:0000313" key="2">
    <source>
        <dbReference type="EMBL" id="CAJ1382423.1"/>
    </source>
</evidence>
<feature type="compositionally biased region" description="Pro residues" evidence="1">
    <location>
        <begin position="42"/>
        <end position="55"/>
    </location>
</feature>
<protein>
    <submittedName>
        <fullName evidence="2">Uncharacterized protein</fullName>
    </submittedName>
</protein>
<evidence type="ECO:0000256" key="1">
    <source>
        <dbReference type="SAM" id="MobiDB-lite"/>
    </source>
</evidence>
<organism evidence="2 3">
    <name type="scientific">Effrenium voratum</name>
    <dbReference type="NCBI Taxonomy" id="2562239"/>
    <lineage>
        <taxon>Eukaryota</taxon>
        <taxon>Sar</taxon>
        <taxon>Alveolata</taxon>
        <taxon>Dinophyceae</taxon>
        <taxon>Suessiales</taxon>
        <taxon>Symbiodiniaceae</taxon>
        <taxon>Effrenium</taxon>
    </lineage>
</organism>
<sequence length="199" mass="20055">MTLAAFSQPPTPQGGHLAPARMAMSLPSTPSGNVGGRCLQRPVPPLLPPSGPPRGLPEDDDKAPPPPENSPGGLAPLTPSMAPGALLTAAAQAAEAGGAAKFASPSLNRGALLSTQPPRAQAEKRPGAEAQGPPGTFFAKSETYRPSLSTTPATNSPLLGTVPSSNGSLPRLLGNRGPPGLPHPAKVEVPMSSEPVRME</sequence>